<name>A0A1X2EGA6_MYCSZ</name>
<dbReference type="Proteomes" id="UP000193317">
    <property type="component" value="Unassembled WGS sequence"/>
</dbReference>
<proteinExistence type="predicted"/>
<gene>
    <name evidence="2" type="ORF">AWC27_01825</name>
</gene>
<dbReference type="AlphaFoldDB" id="A0A1X2EGA6"/>
<dbReference type="RefSeq" id="WP_085671171.1">
    <property type="nucleotide sequence ID" value="NZ_LQPW01000100.1"/>
</dbReference>
<dbReference type="InterPro" id="IPR033458">
    <property type="entry name" value="DUF5134"/>
</dbReference>
<accession>A0A1X2EGA6</accession>
<feature type="transmembrane region" description="Helical" evidence="1">
    <location>
        <begin position="92"/>
        <end position="110"/>
    </location>
</feature>
<keyword evidence="1" id="KW-0812">Transmembrane</keyword>
<feature type="transmembrane region" description="Helical" evidence="1">
    <location>
        <begin position="178"/>
        <end position="202"/>
    </location>
</feature>
<feature type="transmembrane region" description="Helical" evidence="1">
    <location>
        <begin position="144"/>
        <end position="166"/>
    </location>
</feature>
<sequence>MIHDVLLRWTVTGLFALGAVECALPILTRRRPWSVILSHSLHVLMAVAMAAMAWPWSMRLPPTLPAVLFLLAAVWFATMTIVAARTGDQLRLGGYHAMMMLATAWMYAAMDSHLAAGPSPPQAAASMRGIDAATTSASANSGSLTWFTAASWLGALIFATATVFWIRRYLTGLATTRFKSLGTLAQAAMAAGMAIQFLAAVFEM</sequence>
<feature type="transmembrane region" description="Helical" evidence="1">
    <location>
        <begin position="6"/>
        <end position="27"/>
    </location>
</feature>
<protein>
    <recommendedName>
        <fullName evidence="4">DUF5134 domain-containing protein</fullName>
    </recommendedName>
</protein>
<evidence type="ECO:0000313" key="2">
    <source>
        <dbReference type="EMBL" id="ORX00627.1"/>
    </source>
</evidence>
<keyword evidence="1" id="KW-1133">Transmembrane helix</keyword>
<evidence type="ECO:0000313" key="3">
    <source>
        <dbReference type="Proteomes" id="UP000193317"/>
    </source>
</evidence>
<dbReference type="EMBL" id="LQPW01000100">
    <property type="protein sequence ID" value="ORX00627.1"/>
    <property type="molecule type" value="Genomic_DNA"/>
</dbReference>
<reference evidence="2 3" key="1">
    <citation type="submission" date="2016-01" db="EMBL/GenBank/DDBJ databases">
        <title>The new phylogeny of the genus Mycobacterium.</title>
        <authorList>
            <person name="Tarcisio F."/>
            <person name="Conor M."/>
            <person name="Antonella G."/>
            <person name="Elisabetta G."/>
            <person name="Giulia F.S."/>
            <person name="Sara T."/>
            <person name="Anna F."/>
            <person name="Clotilde B."/>
            <person name="Roberto B."/>
            <person name="Veronica D.S."/>
            <person name="Fabio R."/>
            <person name="Monica P."/>
            <person name="Olivier J."/>
            <person name="Enrico T."/>
            <person name="Nicola S."/>
        </authorList>
    </citation>
    <scope>NUCLEOTIDE SEQUENCE [LARGE SCALE GENOMIC DNA]</scope>
    <source>
        <strain evidence="2 3">DSM 44166</strain>
    </source>
</reference>
<dbReference type="Pfam" id="PF17197">
    <property type="entry name" value="DUF5134"/>
    <property type="match status" value="1"/>
</dbReference>
<keyword evidence="3" id="KW-1185">Reference proteome</keyword>
<dbReference type="OrthoDB" id="4734452at2"/>
<comment type="caution">
    <text evidence="2">The sequence shown here is derived from an EMBL/GenBank/DDBJ whole genome shotgun (WGS) entry which is preliminary data.</text>
</comment>
<feature type="transmembrane region" description="Helical" evidence="1">
    <location>
        <begin position="66"/>
        <end position="85"/>
    </location>
</feature>
<evidence type="ECO:0008006" key="4">
    <source>
        <dbReference type="Google" id="ProtNLM"/>
    </source>
</evidence>
<keyword evidence="1" id="KW-0472">Membrane</keyword>
<evidence type="ECO:0000256" key="1">
    <source>
        <dbReference type="SAM" id="Phobius"/>
    </source>
</evidence>
<feature type="transmembrane region" description="Helical" evidence="1">
    <location>
        <begin position="34"/>
        <end position="54"/>
    </location>
</feature>
<organism evidence="2 3">
    <name type="scientific">Mycobacterium szulgai</name>
    <dbReference type="NCBI Taxonomy" id="1787"/>
    <lineage>
        <taxon>Bacteria</taxon>
        <taxon>Bacillati</taxon>
        <taxon>Actinomycetota</taxon>
        <taxon>Actinomycetes</taxon>
        <taxon>Mycobacteriales</taxon>
        <taxon>Mycobacteriaceae</taxon>
        <taxon>Mycobacterium</taxon>
    </lineage>
</organism>